<dbReference type="AlphaFoldDB" id="A0A0F9LGX4"/>
<accession>A0A0F9LGX4</accession>
<evidence type="ECO:0000313" key="1">
    <source>
        <dbReference type="EMBL" id="KKM63530.1"/>
    </source>
</evidence>
<comment type="caution">
    <text evidence="1">The sequence shown here is derived from an EMBL/GenBank/DDBJ whole genome shotgun (WGS) entry which is preliminary data.</text>
</comment>
<organism evidence="1">
    <name type="scientific">marine sediment metagenome</name>
    <dbReference type="NCBI Taxonomy" id="412755"/>
    <lineage>
        <taxon>unclassified sequences</taxon>
        <taxon>metagenomes</taxon>
        <taxon>ecological metagenomes</taxon>
    </lineage>
</organism>
<sequence>MSIFKKSHLKKLRADLVKEAGGDISDEAWNEVIEKVENDYRTKLEKVLPKAFWFSMFEVAEKGDAIIEIDNVNLGDEIRRLRRINEKKVKKESEKKT</sequence>
<proteinExistence type="predicted"/>
<name>A0A0F9LGX4_9ZZZZ</name>
<protein>
    <submittedName>
        <fullName evidence="1">Uncharacterized protein</fullName>
    </submittedName>
</protein>
<dbReference type="EMBL" id="LAZR01011082">
    <property type="protein sequence ID" value="KKM63530.1"/>
    <property type="molecule type" value="Genomic_DNA"/>
</dbReference>
<reference evidence="1" key="1">
    <citation type="journal article" date="2015" name="Nature">
        <title>Complex archaea that bridge the gap between prokaryotes and eukaryotes.</title>
        <authorList>
            <person name="Spang A."/>
            <person name="Saw J.H."/>
            <person name="Jorgensen S.L."/>
            <person name="Zaremba-Niedzwiedzka K."/>
            <person name="Martijn J."/>
            <person name="Lind A.E."/>
            <person name="van Eijk R."/>
            <person name="Schleper C."/>
            <person name="Guy L."/>
            <person name="Ettema T.J."/>
        </authorList>
    </citation>
    <scope>NUCLEOTIDE SEQUENCE</scope>
</reference>
<gene>
    <name evidence="1" type="ORF">LCGC14_1510600</name>
</gene>